<accession>A0ACB9QGG7</accession>
<comment type="caution">
    <text evidence="1">The sequence shown here is derived from an EMBL/GenBank/DDBJ whole genome shotgun (WGS) entry which is preliminary data.</text>
</comment>
<evidence type="ECO:0000313" key="1">
    <source>
        <dbReference type="EMBL" id="KAI4365639.1"/>
    </source>
</evidence>
<sequence>MDEGNVGGEIGVPWIPVTPAKKLASPRAGAEPPEIKLDDGSESKSEPEVSPSGSPERVQFDESEVEEEVEDFPPGFEPKVRSTEPAVLVDVNVEALESRRENGGFEGGCFSGGGGHDVSPLPSVVSVARFEMGPFSRLLALANANRLVERHGSACGSYEGPISCSCLICCQEYPGDSSLINNQNGCFPGVRSADSICRGFGGLSESQSPSQFCEIMLPWKAADAVIQETSSPFAPVTPNKAKGLQRKNSETESSSACDRMNSEQYPHIENDVSARGSSEESLKDSQSSTVTKASTESQITDKGDTLGTELKTPQKKERRRKHRPKVVKEGKKQGRPPGSKRTADKAGVSSDIPKPKRKYVRRKGIENAQTAPLEGQGDSANQETVKCEPVKKRRGRKPKAYVEGKTNLNPYVENHVRKRKYVRRKKGVDDTKATPAEVPKNLTDPRILEYTMRNKSCRRVLDFGSDVLPGQGNDDPSTPVPTEGNDDCRNNEAGCYAFPPNKKTRTQLFSPTVEVRCENFQNAVLTGKEAATGPSGEYSNPVEEGGNGSSYLDGSQNSSFQAQRYWALSLSNLQERITVNDGTYSILESDVSAANLGVSSAPPRFISFQRGSAVQFPMIWGPTEVEHSCTVTAGAMTLSERIYQFPAKYMYPQIGTASEAQTKGSYSELLWNFPSCVNDLVKQLKKLNINKKVRGKRNQKQCAISSYDITYRQDNALVLYRPAGSIVPFESAHNETKRRRQRAKVELDEETTKVWQLLLENIDNKGIDGTDEEKAKWWEEERAIFQGRADSFIARMRLVQGDRRFSPWKGSVLDSVVGVFLTQNVSDHLSSSAFMSLAARYPLKASQNSCSDEETNSAVSDFEASVKEQSDRSIPLQDIKEESCENYGEIQNRIVCRNLNGISLEVNITPSFTQLLNLANRSVDPSTYLKEELKHDFAGFQHSCVETSESCTPSSQSSTLIDQKPPIRKSKSFGKEKLQEFDWDSLREKVEACGRKTQRTPDTMDSLDWEALRRAPVSEVADTIKERGMNNRLAERIQDFLNRVLRDHKKLDLEWLRDIPPDKAKEYLLSFRGLGLKSVECVRLLTLHHLAFPVDTNVGRIAVRLGWVPLQPLPESLQLHLLEMYPILESIQQYLWPRLCKLDQGTLYELHYQMITFGKVFCTKSKPNCNACPMRGECRHFASAFASARLALPAPEQSSQDGLTEENPHALNPQDPLPLPSPTEKLAVIDIEDVAVRCRQTTCQPFIEEPASPEPERTTSLENDLEESIAKIEDDNDEIPTIRLNMAEFSRNLQMYLQENMACQEDALSKALVALTPEAASVPAPPLKGYSRLRTEHLVYEIPEGHALLSGLDKLEPDDPCRYLLAIWTPGERADSIRPPERGCTSEDGQLCMEPSCSTCNAVREADSQIVRGTILIPCRTAMQGSFPLNGTYFQVNEVFADHESSVNPLNVPRSLIWNLHRRTVYFGTSVSAIFKGLSTEAIQHCFWRGYVCVRGFDRKTRAPRPLMARLHFPASKMAKSKGKTNNE</sequence>
<proteinExistence type="predicted"/>
<gene>
    <name evidence="1" type="ORF">MLD38_021605</name>
</gene>
<keyword evidence="2" id="KW-1185">Reference proteome</keyword>
<protein>
    <submittedName>
        <fullName evidence="1">Uncharacterized protein</fullName>
    </submittedName>
</protein>
<dbReference type="Proteomes" id="UP001057402">
    <property type="component" value="Chromosome 6"/>
</dbReference>
<reference evidence="2" key="1">
    <citation type="journal article" date="2023" name="Front. Plant Sci.">
        <title>Chromosomal-level genome assembly of Melastoma candidum provides insights into trichome evolution.</title>
        <authorList>
            <person name="Zhong Y."/>
            <person name="Wu W."/>
            <person name="Sun C."/>
            <person name="Zou P."/>
            <person name="Liu Y."/>
            <person name="Dai S."/>
            <person name="Zhou R."/>
        </authorList>
    </citation>
    <scope>NUCLEOTIDE SEQUENCE [LARGE SCALE GENOMIC DNA]</scope>
</reference>
<dbReference type="EMBL" id="CM042885">
    <property type="protein sequence ID" value="KAI4365639.1"/>
    <property type="molecule type" value="Genomic_DNA"/>
</dbReference>
<evidence type="ECO:0000313" key="2">
    <source>
        <dbReference type="Proteomes" id="UP001057402"/>
    </source>
</evidence>
<name>A0ACB9QGG7_9MYRT</name>
<organism evidence="1 2">
    <name type="scientific">Melastoma candidum</name>
    <dbReference type="NCBI Taxonomy" id="119954"/>
    <lineage>
        <taxon>Eukaryota</taxon>
        <taxon>Viridiplantae</taxon>
        <taxon>Streptophyta</taxon>
        <taxon>Embryophyta</taxon>
        <taxon>Tracheophyta</taxon>
        <taxon>Spermatophyta</taxon>
        <taxon>Magnoliopsida</taxon>
        <taxon>eudicotyledons</taxon>
        <taxon>Gunneridae</taxon>
        <taxon>Pentapetalae</taxon>
        <taxon>rosids</taxon>
        <taxon>malvids</taxon>
        <taxon>Myrtales</taxon>
        <taxon>Melastomataceae</taxon>
        <taxon>Melastomatoideae</taxon>
        <taxon>Melastomateae</taxon>
        <taxon>Melastoma</taxon>
    </lineage>
</organism>